<dbReference type="OrthoDB" id="2189687at2"/>
<evidence type="ECO:0000313" key="1">
    <source>
        <dbReference type="EMBL" id="AQW22104.1"/>
    </source>
</evidence>
<evidence type="ECO:0000313" key="2">
    <source>
        <dbReference type="Proteomes" id="UP000030361"/>
    </source>
</evidence>
<dbReference type="RefSeq" id="WP_035167093.1">
    <property type="nucleotide sequence ID" value="NZ_CP018906.1"/>
</dbReference>
<dbReference type="Proteomes" id="UP000030361">
    <property type="component" value="Chromosome"/>
</dbReference>
<name>A0A1S6QKH4_9LACO</name>
<organism evidence="1 2">
    <name type="scientific">Lentilactobacillus curieae</name>
    <dbReference type="NCBI Taxonomy" id="1138822"/>
    <lineage>
        <taxon>Bacteria</taxon>
        <taxon>Bacillati</taxon>
        <taxon>Bacillota</taxon>
        <taxon>Bacilli</taxon>
        <taxon>Lactobacillales</taxon>
        <taxon>Lactobacillaceae</taxon>
        <taxon>Lentilactobacillus</taxon>
    </lineage>
</organism>
<dbReference type="EMBL" id="CP018906">
    <property type="protein sequence ID" value="AQW22104.1"/>
    <property type="molecule type" value="Genomic_DNA"/>
</dbReference>
<gene>
    <name evidence="1" type="ORF">PL11_009310</name>
</gene>
<proteinExistence type="predicted"/>
<dbReference type="KEGG" id="lcu:PL11_009310"/>
<protein>
    <submittedName>
        <fullName evidence="1">Reductase</fullName>
    </submittedName>
</protein>
<keyword evidence="2" id="KW-1185">Reference proteome</keyword>
<dbReference type="eggNOG" id="COG0456">
    <property type="taxonomic scope" value="Bacteria"/>
</dbReference>
<accession>A0A1S6QKH4</accession>
<reference evidence="1 2" key="1">
    <citation type="journal article" date="2015" name="Genome Announc.">
        <title>Genome Sequence of Lactobacillus curieae CCTCC M 2011381T, a Novel Producer of Gamma-aminobutyric Acid.</title>
        <authorList>
            <person name="Wang Y."/>
            <person name="Wang Y."/>
            <person name="Lang C."/>
            <person name="Wei D."/>
            <person name="Xu P."/>
            <person name="Xie J."/>
        </authorList>
    </citation>
    <scope>NUCLEOTIDE SEQUENCE [LARGE SCALE GENOMIC DNA]</scope>
    <source>
        <strain evidence="1 2">CCTCC M 2011381</strain>
    </source>
</reference>
<dbReference type="AlphaFoldDB" id="A0A1S6QKH4"/>
<sequence>MLYQYRKDYEKITMGLLSLITEFPNMDLVEQEMDWYAQADNRVIFLWKSESNNWAGLLGVEELDSQVVIHQLLLTPQNQSQQSCNQMLNELAEHYGKKQIVGSFSTHSILKSWEQSKK</sequence>